<name>A0A8J7LSN6_9FLAO</name>
<proteinExistence type="inferred from homology"/>
<dbReference type="GO" id="GO:0019239">
    <property type="term" value="F:deaminase activity"/>
    <property type="evidence" value="ECO:0007669"/>
    <property type="project" value="TreeGrafter"/>
</dbReference>
<dbReference type="Gene3D" id="3.30.1330.40">
    <property type="entry name" value="RutC-like"/>
    <property type="match status" value="1"/>
</dbReference>
<evidence type="ECO:0000313" key="2">
    <source>
        <dbReference type="EMBL" id="MBJ6368610.1"/>
    </source>
</evidence>
<dbReference type="InterPro" id="IPR006175">
    <property type="entry name" value="YjgF/YER057c/UK114"/>
</dbReference>
<evidence type="ECO:0000256" key="1">
    <source>
        <dbReference type="ARBA" id="ARBA00010552"/>
    </source>
</evidence>
<dbReference type="PANTHER" id="PTHR11803:SF58">
    <property type="entry name" value="PROTEIN HMF1-RELATED"/>
    <property type="match status" value="1"/>
</dbReference>
<dbReference type="InterPro" id="IPR035959">
    <property type="entry name" value="RutC-like_sf"/>
</dbReference>
<sequence length="291" mass="33039">MNNPFTGIDKNKEDIWDMVVKRDIEAFVNQDWKMVENDFHEDGFMGIDGGKSQNIDQWKLSFPNLESYKTSWLQQAKEFHETAWGEDVTEALHRVTILQDIEIIGDAALLHKKFVGDIKKADGSHVETNWQTLYRCRKINGHWKMVGFTGYLPFFNINSNSNLQAAKQMPANASQHITAGPYSPVLEVNPTKLVVISGQAAIDKQGNVIGDTIEEQTVYMMDNCSIQLASAGCTLNDVFKVNVFIKDLADWPRFNAVYKNYFKDPKPVRTAVQTGLLMNLVVEIEMWAAKK</sequence>
<gene>
    <name evidence="2" type="ORF">JF259_10970</name>
</gene>
<dbReference type="Pfam" id="PF01042">
    <property type="entry name" value="Ribonuc_L-PSP"/>
    <property type="match status" value="1"/>
</dbReference>
<comment type="caution">
    <text evidence="2">The sequence shown here is derived from an EMBL/GenBank/DDBJ whole genome shotgun (WGS) entry which is preliminary data.</text>
</comment>
<reference evidence="2" key="1">
    <citation type="submission" date="2020-12" db="EMBL/GenBank/DDBJ databases">
        <title>Snuella sp. nov., isolated from sediment in Incheon.</title>
        <authorList>
            <person name="Kim W."/>
        </authorList>
    </citation>
    <scope>NUCLEOTIDE SEQUENCE</scope>
    <source>
        <strain evidence="2">CAU 1569</strain>
    </source>
</reference>
<dbReference type="SUPFAM" id="SSF54427">
    <property type="entry name" value="NTF2-like"/>
    <property type="match status" value="1"/>
</dbReference>
<dbReference type="PANTHER" id="PTHR11803">
    <property type="entry name" value="2-IMINOBUTANOATE/2-IMINOPROPANOATE DEAMINASE RIDA"/>
    <property type="match status" value="1"/>
</dbReference>
<dbReference type="GO" id="GO:0005829">
    <property type="term" value="C:cytosol"/>
    <property type="evidence" value="ECO:0007669"/>
    <property type="project" value="TreeGrafter"/>
</dbReference>
<dbReference type="RefSeq" id="WP_199115373.1">
    <property type="nucleotide sequence ID" value="NZ_JAELVQ010000013.1"/>
</dbReference>
<accession>A0A8J7LSN6</accession>
<organism evidence="2 3">
    <name type="scientific">Snuella sedimenti</name>
    <dbReference type="NCBI Taxonomy" id="2798802"/>
    <lineage>
        <taxon>Bacteria</taxon>
        <taxon>Pseudomonadati</taxon>
        <taxon>Bacteroidota</taxon>
        <taxon>Flavobacteriia</taxon>
        <taxon>Flavobacteriales</taxon>
        <taxon>Flavobacteriaceae</taxon>
        <taxon>Snuella</taxon>
    </lineage>
</organism>
<evidence type="ECO:0000313" key="3">
    <source>
        <dbReference type="Proteomes" id="UP000610931"/>
    </source>
</evidence>
<comment type="similarity">
    <text evidence="1">Belongs to the RutC family.</text>
</comment>
<dbReference type="InterPro" id="IPR032710">
    <property type="entry name" value="NTF2-like_dom_sf"/>
</dbReference>
<dbReference type="SUPFAM" id="SSF55298">
    <property type="entry name" value="YjgF-like"/>
    <property type="match status" value="1"/>
</dbReference>
<dbReference type="Proteomes" id="UP000610931">
    <property type="component" value="Unassembled WGS sequence"/>
</dbReference>
<dbReference type="EMBL" id="JAELVQ010000013">
    <property type="protein sequence ID" value="MBJ6368610.1"/>
    <property type="molecule type" value="Genomic_DNA"/>
</dbReference>
<dbReference type="AlphaFoldDB" id="A0A8J7LSN6"/>
<dbReference type="CDD" id="cd00448">
    <property type="entry name" value="YjgF_YER057c_UK114_family"/>
    <property type="match status" value="1"/>
</dbReference>
<protein>
    <submittedName>
        <fullName evidence="2">RidA family protein</fullName>
    </submittedName>
</protein>
<keyword evidence="3" id="KW-1185">Reference proteome</keyword>